<name>A0A7K1XXY8_9SPHI</name>
<evidence type="ECO:0000313" key="4">
    <source>
        <dbReference type="Proteomes" id="UP000451233"/>
    </source>
</evidence>
<dbReference type="RefSeq" id="WP_160906784.1">
    <property type="nucleotide sequence ID" value="NZ_WVHS01000002.1"/>
</dbReference>
<dbReference type="Proteomes" id="UP000451233">
    <property type="component" value="Unassembled WGS sequence"/>
</dbReference>
<gene>
    <name evidence="3" type="ORF">GS398_10890</name>
</gene>
<evidence type="ECO:0000256" key="1">
    <source>
        <dbReference type="SAM" id="MobiDB-lite"/>
    </source>
</evidence>
<accession>A0A7K1XXY8</accession>
<proteinExistence type="predicted"/>
<keyword evidence="2" id="KW-0732">Signal</keyword>
<evidence type="ECO:0000313" key="3">
    <source>
        <dbReference type="EMBL" id="MXV15812.1"/>
    </source>
</evidence>
<organism evidence="3 4">
    <name type="scientific">Hufsiella ginkgonis</name>
    <dbReference type="NCBI Taxonomy" id="2695274"/>
    <lineage>
        <taxon>Bacteria</taxon>
        <taxon>Pseudomonadati</taxon>
        <taxon>Bacteroidota</taxon>
        <taxon>Sphingobacteriia</taxon>
        <taxon>Sphingobacteriales</taxon>
        <taxon>Sphingobacteriaceae</taxon>
        <taxon>Hufsiella</taxon>
    </lineage>
</organism>
<feature type="signal peptide" evidence="2">
    <location>
        <begin position="1"/>
        <end position="24"/>
    </location>
</feature>
<dbReference type="EMBL" id="WVHS01000002">
    <property type="protein sequence ID" value="MXV15812.1"/>
    <property type="molecule type" value="Genomic_DNA"/>
</dbReference>
<comment type="caution">
    <text evidence="3">The sequence shown here is derived from an EMBL/GenBank/DDBJ whole genome shotgun (WGS) entry which is preliminary data.</text>
</comment>
<reference evidence="3 4" key="1">
    <citation type="submission" date="2019-11" db="EMBL/GenBank/DDBJ databases">
        <title>Pedobacter sp. HMF7056 Genome sequencing and assembly.</title>
        <authorList>
            <person name="Kang H."/>
            <person name="Kim H."/>
            <person name="Joh K."/>
        </authorList>
    </citation>
    <scope>NUCLEOTIDE SEQUENCE [LARGE SCALE GENOMIC DNA]</scope>
    <source>
        <strain evidence="3 4">HMF7056</strain>
    </source>
</reference>
<feature type="region of interest" description="Disordered" evidence="1">
    <location>
        <begin position="93"/>
        <end position="112"/>
    </location>
</feature>
<keyword evidence="4" id="KW-1185">Reference proteome</keyword>
<sequence>MKTTTILNGLLMLSMLAMSINLCAQSSTEKIELRESAHGKVSARISKKLGGKDFELNLSGEKVTALSVDGKAVPESGWDAYASEISELKTQLKKNEQRAKTEKARSVGDQKKSLVEKERTLNVKSQTLAAKSAAEQMKIKAEKDKNLAGKDRAKADAAKVIADGDRLKAEKDHEAAETDRKLLDELMTELVSDKIIGAKHDLKSLQLEPSGMRVNGNSQSGAILDKYLKKYPSLVRTGVSYNFGVNKAK</sequence>
<feature type="chain" id="PRO_5029700464" evidence="2">
    <location>
        <begin position="25"/>
        <end position="249"/>
    </location>
</feature>
<evidence type="ECO:0000256" key="2">
    <source>
        <dbReference type="SAM" id="SignalP"/>
    </source>
</evidence>
<dbReference type="AlphaFoldDB" id="A0A7K1XXY8"/>
<protein>
    <submittedName>
        <fullName evidence="3">Uncharacterized protein</fullName>
    </submittedName>
</protein>